<dbReference type="InterPro" id="IPR001867">
    <property type="entry name" value="OmpR/PhoB-type_DNA-bd"/>
</dbReference>
<name>A0AAV3V6E6_9ALTE</name>
<dbReference type="SMART" id="SM00862">
    <property type="entry name" value="Trans_reg_C"/>
    <property type="match status" value="1"/>
</dbReference>
<dbReference type="SMART" id="SM00448">
    <property type="entry name" value="REC"/>
    <property type="match status" value="1"/>
</dbReference>
<protein>
    <submittedName>
        <fullName evidence="6">Phosphate regulon transcriptional regulatory protein phoB</fullName>
    </submittedName>
</protein>
<dbReference type="Proteomes" id="UP000006320">
    <property type="component" value="Unassembled WGS sequence"/>
</dbReference>
<dbReference type="InterPro" id="IPR011006">
    <property type="entry name" value="CheY-like_superfamily"/>
</dbReference>
<evidence type="ECO:0000313" key="7">
    <source>
        <dbReference type="Proteomes" id="UP000006320"/>
    </source>
</evidence>
<dbReference type="Gene3D" id="3.40.50.2300">
    <property type="match status" value="1"/>
</dbReference>
<feature type="DNA-binding region" description="OmpR/PhoB-type" evidence="3">
    <location>
        <begin position="127"/>
        <end position="226"/>
    </location>
</feature>
<evidence type="ECO:0000256" key="1">
    <source>
        <dbReference type="ARBA" id="ARBA00023125"/>
    </source>
</evidence>
<dbReference type="Pfam" id="PF00072">
    <property type="entry name" value="Response_reg"/>
    <property type="match status" value="1"/>
</dbReference>
<dbReference type="GO" id="GO:0000976">
    <property type="term" value="F:transcription cis-regulatory region binding"/>
    <property type="evidence" value="ECO:0007669"/>
    <property type="project" value="TreeGrafter"/>
</dbReference>
<evidence type="ECO:0000256" key="3">
    <source>
        <dbReference type="PROSITE-ProRule" id="PRU01091"/>
    </source>
</evidence>
<evidence type="ECO:0000259" key="4">
    <source>
        <dbReference type="PROSITE" id="PS50110"/>
    </source>
</evidence>
<reference evidence="6 7" key="1">
    <citation type="journal article" date="2017" name="Antonie Van Leeuwenhoek">
        <title>Rhizobium rhizosphaerae sp. nov., a novel species isolated from rice rhizosphere.</title>
        <authorList>
            <person name="Zhao J.J."/>
            <person name="Zhang J."/>
            <person name="Zhang R.J."/>
            <person name="Zhang C.W."/>
            <person name="Yin H.Q."/>
            <person name="Zhang X.X."/>
        </authorList>
    </citation>
    <scope>NUCLEOTIDE SEQUENCE [LARGE SCALE GENOMIC DNA]</scope>
    <source>
        <strain evidence="6 7">S18K6</strain>
    </source>
</reference>
<organism evidence="6 7">
    <name type="scientific">Paraglaciecola chathamensis S18K6</name>
    <dbReference type="NCBI Taxonomy" id="1127672"/>
    <lineage>
        <taxon>Bacteria</taxon>
        <taxon>Pseudomonadati</taxon>
        <taxon>Pseudomonadota</taxon>
        <taxon>Gammaproteobacteria</taxon>
        <taxon>Alteromonadales</taxon>
        <taxon>Alteromonadaceae</taxon>
        <taxon>Paraglaciecola</taxon>
    </lineage>
</organism>
<dbReference type="InterPro" id="IPR036388">
    <property type="entry name" value="WH-like_DNA-bd_sf"/>
</dbReference>
<dbReference type="Gene3D" id="1.10.10.10">
    <property type="entry name" value="Winged helix-like DNA-binding domain superfamily/Winged helix DNA-binding domain"/>
    <property type="match status" value="1"/>
</dbReference>
<dbReference type="RefSeq" id="WP_007992326.1">
    <property type="nucleotide sequence ID" value="NZ_BAEM01000063.1"/>
</dbReference>
<proteinExistence type="predicted"/>
<dbReference type="InterPro" id="IPR039420">
    <property type="entry name" value="WalR-like"/>
</dbReference>
<dbReference type="EMBL" id="BAEM01000063">
    <property type="protein sequence ID" value="GAC12613.1"/>
    <property type="molecule type" value="Genomic_DNA"/>
</dbReference>
<dbReference type="Pfam" id="PF00486">
    <property type="entry name" value="Trans_reg_C"/>
    <property type="match status" value="1"/>
</dbReference>
<dbReference type="PANTHER" id="PTHR48111">
    <property type="entry name" value="REGULATOR OF RPOS"/>
    <property type="match status" value="1"/>
</dbReference>
<dbReference type="InterPro" id="IPR001789">
    <property type="entry name" value="Sig_transdc_resp-reg_receiver"/>
</dbReference>
<dbReference type="CDD" id="cd00383">
    <property type="entry name" value="trans_reg_C"/>
    <property type="match status" value="1"/>
</dbReference>
<dbReference type="SUPFAM" id="SSF46894">
    <property type="entry name" value="C-terminal effector domain of the bipartite response regulators"/>
    <property type="match status" value="1"/>
</dbReference>
<feature type="modified residue" description="4-aspartylphosphate" evidence="2">
    <location>
        <position position="52"/>
    </location>
</feature>
<dbReference type="GO" id="GO:0032993">
    <property type="term" value="C:protein-DNA complex"/>
    <property type="evidence" value="ECO:0007669"/>
    <property type="project" value="TreeGrafter"/>
</dbReference>
<dbReference type="Gene3D" id="6.10.250.690">
    <property type="match status" value="1"/>
</dbReference>
<accession>A0AAV3V6E6</accession>
<evidence type="ECO:0000256" key="2">
    <source>
        <dbReference type="PROSITE-ProRule" id="PRU00169"/>
    </source>
</evidence>
<evidence type="ECO:0000259" key="5">
    <source>
        <dbReference type="PROSITE" id="PS51755"/>
    </source>
</evidence>
<gene>
    <name evidence="6" type="primary">phoB</name>
    <name evidence="6" type="ORF">GCHA_4696</name>
</gene>
<comment type="caution">
    <text evidence="6">The sequence shown here is derived from an EMBL/GenBank/DDBJ whole genome shotgun (WGS) entry which is preliminary data.</text>
</comment>
<dbReference type="PANTHER" id="PTHR48111:SF50">
    <property type="entry name" value="KDP OPERON TRANSCRIPTIONAL REGULATORY PROTEIN KDPE"/>
    <property type="match status" value="1"/>
</dbReference>
<feature type="domain" description="Response regulatory" evidence="4">
    <location>
        <begin position="3"/>
        <end position="116"/>
    </location>
</feature>
<dbReference type="GO" id="GO:0000156">
    <property type="term" value="F:phosphorelay response regulator activity"/>
    <property type="evidence" value="ECO:0007669"/>
    <property type="project" value="TreeGrafter"/>
</dbReference>
<dbReference type="GO" id="GO:0005829">
    <property type="term" value="C:cytosol"/>
    <property type="evidence" value="ECO:0007669"/>
    <property type="project" value="TreeGrafter"/>
</dbReference>
<dbReference type="PROSITE" id="PS50110">
    <property type="entry name" value="RESPONSE_REGULATORY"/>
    <property type="match status" value="1"/>
</dbReference>
<keyword evidence="2" id="KW-0597">Phosphoprotein</keyword>
<sequence length="230" mass="25630">MSTVLIIEDEINIRTMIKIALSVEGYTCLEASTVRDGIHIAISSLPDLIVLDLGLPDGDGQRILKRVRETSKVPILVLSARHSETVKVQLLMAGANDYVHKPFSVKELIARISVLLRDLTPIISEAKPLRQVAGLSIDINSNTVQAYGKKVLLTPKEFQLLDILTREPGVFVSQQRILRSIWGVHRSEDSHYVRILISHLRKKIQVATKPSFIIETAAGQGYRINCHPSE</sequence>
<keyword evidence="1 3" id="KW-0238">DNA-binding</keyword>
<feature type="domain" description="OmpR/PhoB-type" evidence="5">
    <location>
        <begin position="127"/>
        <end position="226"/>
    </location>
</feature>
<evidence type="ECO:0000313" key="6">
    <source>
        <dbReference type="EMBL" id="GAC12613.1"/>
    </source>
</evidence>
<dbReference type="PROSITE" id="PS51755">
    <property type="entry name" value="OMPR_PHOB"/>
    <property type="match status" value="1"/>
</dbReference>
<dbReference type="SUPFAM" id="SSF52172">
    <property type="entry name" value="CheY-like"/>
    <property type="match status" value="1"/>
</dbReference>
<dbReference type="AlphaFoldDB" id="A0AAV3V6E6"/>
<dbReference type="GO" id="GO:0006355">
    <property type="term" value="P:regulation of DNA-templated transcription"/>
    <property type="evidence" value="ECO:0007669"/>
    <property type="project" value="InterPro"/>
</dbReference>
<dbReference type="InterPro" id="IPR016032">
    <property type="entry name" value="Sig_transdc_resp-reg_C-effctor"/>
</dbReference>